<evidence type="ECO:0000313" key="1">
    <source>
        <dbReference type="EMBL" id="RMC37499.1"/>
    </source>
</evidence>
<comment type="caution">
    <text evidence="1">The sequence shown here is derived from an EMBL/GenBank/DDBJ whole genome shotgun (WGS) entry which is preliminary data.</text>
</comment>
<dbReference type="Pfam" id="PF05521">
    <property type="entry name" value="Phage_HCP"/>
    <property type="match status" value="1"/>
</dbReference>
<dbReference type="RefSeq" id="WP_122110587.1">
    <property type="nucleotide sequence ID" value="NZ_QOKZ01000001.1"/>
</dbReference>
<proteinExistence type="predicted"/>
<dbReference type="OrthoDB" id="7998779at2"/>
<dbReference type="Proteomes" id="UP000273516">
    <property type="component" value="Unassembled WGS sequence"/>
</dbReference>
<reference evidence="1 2" key="1">
    <citation type="submission" date="2018-07" db="EMBL/GenBank/DDBJ databases">
        <authorList>
            <person name="Zhang Y."/>
            <person name="Wang L."/>
            <person name="Ma S."/>
        </authorList>
    </citation>
    <scope>NUCLEOTIDE SEQUENCE [LARGE SCALE GENOMIC DNA]</scope>
    <source>
        <strain evidence="1 2">4-2</strain>
    </source>
</reference>
<sequence>MRAGDLDRRVQFRRDFGSVGPLGQTEDWQDHGTPIWARRRDMSDRDRETAIAGSIYAEIASRFVVRSTQFTRNITAKDRLVEGGREFRITGIKEIGRCDGLEITAIARVDHGT</sequence>
<dbReference type="EMBL" id="QOKZ01000001">
    <property type="protein sequence ID" value="RMC37499.1"/>
    <property type="molecule type" value="Genomic_DNA"/>
</dbReference>
<keyword evidence="2" id="KW-1185">Reference proteome</keyword>
<dbReference type="InterPro" id="IPR008767">
    <property type="entry name" value="Phage_SPP1_head-tail_adaptor"/>
</dbReference>
<dbReference type="InterPro" id="IPR038666">
    <property type="entry name" value="SSP1_head-tail_sf"/>
</dbReference>
<name>A0A3M0MIS7_9RHOB</name>
<dbReference type="Gene3D" id="2.40.10.270">
    <property type="entry name" value="Bacteriophage SPP1 head-tail adaptor protein"/>
    <property type="match status" value="1"/>
</dbReference>
<accession>A0A3M0MIS7</accession>
<organism evidence="1 2">
    <name type="scientific">Paracoccus alkanivorans</name>
    <dbReference type="NCBI Taxonomy" id="2116655"/>
    <lineage>
        <taxon>Bacteria</taxon>
        <taxon>Pseudomonadati</taxon>
        <taxon>Pseudomonadota</taxon>
        <taxon>Alphaproteobacteria</taxon>
        <taxon>Rhodobacterales</taxon>
        <taxon>Paracoccaceae</taxon>
        <taxon>Paracoccus</taxon>
    </lineage>
</organism>
<evidence type="ECO:0000313" key="2">
    <source>
        <dbReference type="Proteomes" id="UP000273516"/>
    </source>
</evidence>
<dbReference type="AlphaFoldDB" id="A0A3M0MIS7"/>
<gene>
    <name evidence="1" type="ORF">C9E81_01740</name>
</gene>
<protein>
    <submittedName>
        <fullName evidence="1">Head-tail adaptor protein</fullName>
    </submittedName>
</protein>